<dbReference type="AlphaFoldDB" id="A0A3D6BRJ3"/>
<evidence type="ECO:0008006" key="6">
    <source>
        <dbReference type="Google" id="ProtNLM"/>
    </source>
</evidence>
<dbReference type="Gene3D" id="1.10.150.130">
    <property type="match status" value="1"/>
</dbReference>
<organism evidence="4 5">
    <name type="scientific">Xanthomarina gelatinilytica</name>
    <dbReference type="NCBI Taxonomy" id="1137281"/>
    <lineage>
        <taxon>Bacteria</taxon>
        <taxon>Pseudomonadati</taxon>
        <taxon>Bacteroidota</taxon>
        <taxon>Flavobacteriia</taxon>
        <taxon>Flavobacteriales</taxon>
        <taxon>Flavobacteriaceae</taxon>
        <taxon>Xanthomarina</taxon>
    </lineage>
</organism>
<dbReference type="EMBL" id="DPRK01000155">
    <property type="protein sequence ID" value="HCY81866.1"/>
    <property type="molecule type" value="Genomic_DNA"/>
</dbReference>
<feature type="domain" description="Phage integrase SAM-like" evidence="2">
    <location>
        <begin position="104"/>
        <end position="192"/>
    </location>
</feature>
<dbReference type="InterPro" id="IPR035386">
    <property type="entry name" value="Arm-DNA-bind_5"/>
</dbReference>
<name>A0A3D6BRJ3_9FLAO</name>
<feature type="non-terminal residue" evidence="4">
    <location>
        <position position="193"/>
    </location>
</feature>
<sequence length="193" mass="23043">MKTVRTVKTILRKDKMKANGECPLYFQIIFNSKVLKLPIGVSLEPKFWDTNKSYPRGRNVLSKKLEKREQELKDFIDECDLNGVTITKDLIKEFYNGKDQKDDFYYHFDKFTEKKFKKIKNVTKNHYKLLKKQLMEFKSKILIRDLDVKLMEAFFKHLKDKGIGNSGLAMRRKNLITVLEDFKRQNLIKDNYC</sequence>
<evidence type="ECO:0000313" key="4">
    <source>
        <dbReference type="EMBL" id="HCY81866.1"/>
    </source>
</evidence>
<reference evidence="4 5" key="1">
    <citation type="journal article" date="2018" name="Nat. Biotechnol.">
        <title>A standardized bacterial taxonomy based on genome phylogeny substantially revises the tree of life.</title>
        <authorList>
            <person name="Parks D.H."/>
            <person name="Chuvochina M."/>
            <person name="Waite D.W."/>
            <person name="Rinke C."/>
            <person name="Skarshewski A."/>
            <person name="Chaumeil P.A."/>
            <person name="Hugenholtz P."/>
        </authorList>
    </citation>
    <scope>NUCLEOTIDE SEQUENCE [LARGE SCALE GENOMIC DNA]</scope>
    <source>
        <strain evidence="4">UBA10227</strain>
    </source>
</reference>
<feature type="domain" description="Arm DNA-binding" evidence="3">
    <location>
        <begin position="10"/>
        <end position="92"/>
    </location>
</feature>
<protein>
    <recommendedName>
        <fullName evidence="6">Arm DNA-binding domain-containing protein</fullName>
    </recommendedName>
</protein>
<dbReference type="Pfam" id="PF13102">
    <property type="entry name" value="Phage_int_SAM_5"/>
    <property type="match status" value="1"/>
</dbReference>
<dbReference type="InterPro" id="IPR025269">
    <property type="entry name" value="SAM-like_dom"/>
</dbReference>
<accession>A0A3D6BRJ3</accession>
<evidence type="ECO:0000259" key="2">
    <source>
        <dbReference type="Pfam" id="PF13102"/>
    </source>
</evidence>
<comment type="caution">
    <text evidence="4">The sequence shown here is derived from an EMBL/GenBank/DDBJ whole genome shotgun (WGS) entry which is preliminary data.</text>
</comment>
<dbReference type="Pfam" id="PF17293">
    <property type="entry name" value="Arm-DNA-bind_5"/>
    <property type="match status" value="1"/>
</dbReference>
<gene>
    <name evidence="4" type="ORF">DHV22_09845</name>
</gene>
<dbReference type="Proteomes" id="UP000263268">
    <property type="component" value="Unassembled WGS sequence"/>
</dbReference>
<evidence type="ECO:0000313" key="5">
    <source>
        <dbReference type="Proteomes" id="UP000263268"/>
    </source>
</evidence>
<keyword evidence="1" id="KW-0238">DNA-binding</keyword>
<evidence type="ECO:0000259" key="3">
    <source>
        <dbReference type="Pfam" id="PF17293"/>
    </source>
</evidence>
<proteinExistence type="predicted"/>
<dbReference type="InterPro" id="IPR010998">
    <property type="entry name" value="Integrase_recombinase_N"/>
</dbReference>
<evidence type="ECO:0000256" key="1">
    <source>
        <dbReference type="ARBA" id="ARBA00023125"/>
    </source>
</evidence>
<dbReference type="GO" id="GO:0003677">
    <property type="term" value="F:DNA binding"/>
    <property type="evidence" value="ECO:0007669"/>
    <property type="project" value="UniProtKB-KW"/>
</dbReference>